<keyword evidence="4" id="KW-1185">Reference proteome</keyword>
<comment type="caution">
    <text evidence="3">The sequence shown here is derived from an EMBL/GenBank/DDBJ whole genome shotgun (WGS) entry which is preliminary data.</text>
</comment>
<gene>
    <name evidence="3" type="ORF">C7C56_010420</name>
</gene>
<name>A0A2U2HMI6_9BURK</name>
<dbReference type="PANTHER" id="PTHR30244:SF34">
    <property type="entry name" value="DTDP-4-AMINO-4,6-DIDEOXYGALACTOSE TRANSAMINASE"/>
    <property type="match status" value="1"/>
</dbReference>
<dbReference type="RefSeq" id="WP_106757355.1">
    <property type="nucleotide sequence ID" value="NZ_PXWF02000155.1"/>
</dbReference>
<reference evidence="3 4" key="1">
    <citation type="submission" date="2018-04" db="EMBL/GenBank/DDBJ databases">
        <title>Massilia violaceinigra sp. nov., a novel purple-pigmented bacterium isolated from Tianshan glacier, Xinjiang, China.</title>
        <authorList>
            <person name="Wang H."/>
        </authorList>
    </citation>
    <scope>NUCLEOTIDE SEQUENCE [LARGE SCALE GENOMIC DNA]</scope>
    <source>
        <strain evidence="3 4">B448-2</strain>
    </source>
</reference>
<evidence type="ECO:0000256" key="2">
    <source>
        <dbReference type="RuleBase" id="RU004508"/>
    </source>
</evidence>
<evidence type="ECO:0000256" key="1">
    <source>
        <dbReference type="ARBA" id="ARBA00037999"/>
    </source>
</evidence>
<protein>
    <submittedName>
        <fullName evidence="3">DegT/DnrJ/EryC1/StrS family aminotransferase</fullName>
    </submittedName>
</protein>
<dbReference type="InterPro" id="IPR015422">
    <property type="entry name" value="PyrdxlP-dep_Trfase_small"/>
</dbReference>
<dbReference type="PANTHER" id="PTHR30244">
    <property type="entry name" value="TRANSAMINASE"/>
    <property type="match status" value="1"/>
</dbReference>
<dbReference type="EMBL" id="PXWF02000155">
    <property type="protein sequence ID" value="PWF48713.1"/>
    <property type="molecule type" value="Genomic_DNA"/>
</dbReference>
<dbReference type="Pfam" id="PF01041">
    <property type="entry name" value="DegT_DnrJ_EryC1"/>
    <property type="match status" value="1"/>
</dbReference>
<keyword evidence="3" id="KW-0808">Transferase</keyword>
<keyword evidence="3" id="KW-0032">Aminotransferase</keyword>
<organism evidence="3 4">
    <name type="scientific">Massilia glaciei</name>
    <dbReference type="NCBI Taxonomy" id="1524097"/>
    <lineage>
        <taxon>Bacteria</taxon>
        <taxon>Pseudomonadati</taxon>
        <taxon>Pseudomonadota</taxon>
        <taxon>Betaproteobacteria</taxon>
        <taxon>Burkholderiales</taxon>
        <taxon>Oxalobacteraceae</taxon>
        <taxon>Telluria group</taxon>
        <taxon>Massilia</taxon>
    </lineage>
</organism>
<dbReference type="InterPro" id="IPR015424">
    <property type="entry name" value="PyrdxlP-dep_Trfase"/>
</dbReference>
<dbReference type="Gene3D" id="3.90.1150.10">
    <property type="entry name" value="Aspartate Aminotransferase, domain 1"/>
    <property type="match status" value="1"/>
</dbReference>
<evidence type="ECO:0000313" key="3">
    <source>
        <dbReference type="EMBL" id="PWF48713.1"/>
    </source>
</evidence>
<evidence type="ECO:0000313" key="4">
    <source>
        <dbReference type="Proteomes" id="UP000241421"/>
    </source>
</evidence>
<dbReference type="InterPro" id="IPR000653">
    <property type="entry name" value="DegT/StrS_aminotransferase"/>
</dbReference>
<dbReference type="GO" id="GO:0030170">
    <property type="term" value="F:pyridoxal phosphate binding"/>
    <property type="evidence" value="ECO:0007669"/>
    <property type="project" value="TreeGrafter"/>
</dbReference>
<dbReference type="CDD" id="cd00616">
    <property type="entry name" value="AHBA_syn"/>
    <property type="match status" value="1"/>
</dbReference>
<dbReference type="InterPro" id="IPR015421">
    <property type="entry name" value="PyrdxlP-dep_Trfase_major"/>
</dbReference>
<dbReference type="AlphaFoldDB" id="A0A2U2HMI6"/>
<dbReference type="GO" id="GO:0008483">
    <property type="term" value="F:transaminase activity"/>
    <property type="evidence" value="ECO:0007669"/>
    <property type="project" value="UniProtKB-KW"/>
</dbReference>
<dbReference type="GO" id="GO:0000271">
    <property type="term" value="P:polysaccharide biosynthetic process"/>
    <property type="evidence" value="ECO:0007669"/>
    <property type="project" value="TreeGrafter"/>
</dbReference>
<sequence length="482" mass="49789">MAADIDTPQTGSPAANAASAAIAANAAIGAIGASATSAPSAASATVLGEAAAITVESTGESTAKSESAGSASVTFGTPAGGAAVAAGASGASGAAAVVAEAPFLPFAVPDLGDEEVAEVLDCLRSGWITTGPRSKRFEADFAAYLGGGLEAIAVNSATAGLHLALEALGIGPGDEVIVPTLTFTATAEVVRYLGGHPVLVDVAPDTLNIDVAAVAAAITARTKAIIPVHFAGLACDMDPLLALAARHNLHVVEDAAHAFPTAYKGALVGTLASVITVFSFYANKTMTTGEGGMVVTRDPQLAARIRLMRLHGISQDAFARYVSRTPAWFYEVVAPGFKYNLTDIAAAIGIQQLRKIDRFFARRQALAQTYSRALADLPLRLPAAPGPGASHAWHLYVVRLTAQARLGRDELIAKLSERGIGTSVHFIPLHRHPFWRDSYALAPAQFPVAEASYQAMLTLPLYTKMGDADQQRVIDAMQALLS</sequence>
<dbReference type="Gene3D" id="3.40.640.10">
    <property type="entry name" value="Type I PLP-dependent aspartate aminotransferase-like (Major domain)"/>
    <property type="match status" value="1"/>
</dbReference>
<dbReference type="OrthoDB" id="9804264at2"/>
<dbReference type="SUPFAM" id="SSF53383">
    <property type="entry name" value="PLP-dependent transferases"/>
    <property type="match status" value="1"/>
</dbReference>
<proteinExistence type="inferred from homology"/>
<comment type="similarity">
    <text evidence="1 2">Belongs to the DegT/DnrJ/EryC1 family.</text>
</comment>
<keyword evidence="2" id="KW-0663">Pyridoxal phosphate</keyword>
<accession>A0A2U2HMI6</accession>
<dbReference type="Proteomes" id="UP000241421">
    <property type="component" value="Unassembled WGS sequence"/>
</dbReference>